<evidence type="ECO:0000259" key="2">
    <source>
        <dbReference type="PROSITE" id="PS50234"/>
    </source>
</evidence>
<dbReference type="KEGG" id="fiy:BN1229_v1_1183"/>
<reference evidence="4" key="1">
    <citation type="submission" date="2015-02" db="EMBL/GenBank/DDBJ databases">
        <authorList>
            <person name="Chooi Y.-H."/>
        </authorList>
    </citation>
    <scope>NUCLEOTIDE SEQUENCE [LARGE SCALE GENOMIC DNA]</scope>
    <source>
        <strain evidence="4">strain Y</strain>
    </source>
</reference>
<dbReference type="Gene3D" id="3.40.50.410">
    <property type="entry name" value="von Willebrand factor, type A domain"/>
    <property type="match status" value="1"/>
</dbReference>
<dbReference type="AlphaFoldDB" id="A0A0D6JCJ1"/>
<dbReference type="SUPFAM" id="SSF53300">
    <property type="entry name" value="vWA-like"/>
    <property type="match status" value="1"/>
</dbReference>
<protein>
    <submittedName>
        <fullName evidence="3">Putative von Willebrand factor type A</fullName>
    </submittedName>
</protein>
<dbReference type="InterPro" id="IPR028087">
    <property type="entry name" value="Tad_N"/>
</dbReference>
<dbReference type="InterPro" id="IPR036465">
    <property type="entry name" value="vWFA_dom_sf"/>
</dbReference>
<dbReference type="OrthoDB" id="7522752at2"/>
<dbReference type="PROSITE" id="PS50234">
    <property type="entry name" value="VWFA"/>
    <property type="match status" value="1"/>
</dbReference>
<dbReference type="KEGG" id="fil:BN1229_v1_1184"/>
<evidence type="ECO:0000256" key="1">
    <source>
        <dbReference type="SAM" id="MobiDB-lite"/>
    </source>
</evidence>
<sequence length="417" mass="44437">MLGRSRFPRAFLTDQNGGVAVLFGLLLLGVLFSVGMAVDYGRVVHTKTRLAQAVDAAALAAGRALLDGRLSDTDVQEIAERYFDTNLGEGSGFGTVGRPFVRIVRATGEVHVTADANVPMTLTKIAGFTNVTVPATASSRFDDRDIELSMALDLTGSMGGSKIRALKSATNALIDIMLPDVGSETSDNKIRVALAPYSSGVDAGDYAKAVTGQKKQTCTFEREGSNPRGDQSPGPNNYLKVKGDTGIVRNPTCPDGEVIALTSDKAALKREVARYNTGGSTAGHLGAMWGYFLLSPNWGSVFGGDSVPVAYGDRKTVKAMVLMTDGLFNTIGGRNYGDYSPEARESAAWTVETCGKMRSDSILVYTVAFQVSSNSTKQMLLDCAGSPDRYFDASDDEALRTAFTRIATQLNNLRLTN</sequence>
<dbReference type="Pfam" id="PF13400">
    <property type="entry name" value="Tad"/>
    <property type="match status" value="1"/>
</dbReference>
<gene>
    <name evidence="3" type="ORF">YBN1229_v1_1183</name>
</gene>
<organism evidence="3 4">
    <name type="scientific">Candidatus Filomicrobium marinum</name>
    <dbReference type="NCBI Taxonomy" id="1608628"/>
    <lineage>
        <taxon>Bacteria</taxon>
        <taxon>Pseudomonadati</taxon>
        <taxon>Pseudomonadota</taxon>
        <taxon>Alphaproteobacteria</taxon>
        <taxon>Hyphomicrobiales</taxon>
        <taxon>Hyphomicrobiaceae</taxon>
        <taxon>Filomicrobium</taxon>
    </lineage>
</organism>
<evidence type="ECO:0000313" key="3">
    <source>
        <dbReference type="EMBL" id="CPR17285.1"/>
    </source>
</evidence>
<proteinExistence type="predicted"/>
<dbReference type="EMBL" id="LN829119">
    <property type="protein sequence ID" value="CPR17285.1"/>
    <property type="molecule type" value="Genomic_DNA"/>
</dbReference>
<evidence type="ECO:0000313" key="4">
    <source>
        <dbReference type="Proteomes" id="UP000033187"/>
    </source>
</evidence>
<dbReference type="RefSeq" id="WP_046477294.1">
    <property type="nucleotide sequence ID" value="NZ_LN829118.1"/>
</dbReference>
<dbReference type="InterPro" id="IPR002035">
    <property type="entry name" value="VWF_A"/>
</dbReference>
<dbReference type="Proteomes" id="UP000033187">
    <property type="component" value="Chromosome 1"/>
</dbReference>
<feature type="region of interest" description="Disordered" evidence="1">
    <location>
        <begin position="217"/>
        <end position="238"/>
    </location>
</feature>
<name>A0A0D6JCJ1_9HYPH</name>
<keyword evidence="4" id="KW-1185">Reference proteome</keyword>
<accession>A0A0D6JCJ1</accession>
<feature type="domain" description="VWFA" evidence="2">
    <location>
        <begin position="147"/>
        <end position="406"/>
    </location>
</feature>